<dbReference type="EMBL" id="RQTK01000796">
    <property type="protein sequence ID" value="RUS74814.1"/>
    <property type="molecule type" value="Genomic_DNA"/>
</dbReference>
<proteinExistence type="predicted"/>
<evidence type="ECO:0000313" key="1">
    <source>
        <dbReference type="EMBL" id="RUS74814.1"/>
    </source>
</evidence>
<protein>
    <submittedName>
        <fullName evidence="1">Uncharacterized protein</fullName>
    </submittedName>
</protein>
<accession>A0A3S1B4F0</accession>
<keyword evidence="2" id="KW-1185">Reference proteome</keyword>
<sequence length="120" mass="14079">MTNQSESFCILKEIKMRICLNAPQKQLQYTSLSPQLKFHEKKTLFESIQDSNTTYLIKAYHFNDVCLTMKLDFKFPDSLNIIHFFHWLASSIVMNFQSNFITCNLITSQEREGGAFLVWV</sequence>
<comment type="caution">
    <text evidence="1">The sequence shown here is derived from an EMBL/GenBank/DDBJ whole genome shotgun (WGS) entry which is preliminary data.</text>
</comment>
<gene>
    <name evidence="1" type="ORF">EGW08_017423</name>
</gene>
<dbReference type="AlphaFoldDB" id="A0A3S1B4F0"/>
<dbReference type="Proteomes" id="UP000271974">
    <property type="component" value="Unassembled WGS sequence"/>
</dbReference>
<name>A0A3S1B4F0_ELYCH</name>
<evidence type="ECO:0000313" key="2">
    <source>
        <dbReference type="Proteomes" id="UP000271974"/>
    </source>
</evidence>
<reference evidence="1 2" key="1">
    <citation type="submission" date="2019-01" db="EMBL/GenBank/DDBJ databases">
        <title>A draft genome assembly of the solar-powered sea slug Elysia chlorotica.</title>
        <authorList>
            <person name="Cai H."/>
            <person name="Li Q."/>
            <person name="Fang X."/>
            <person name="Li J."/>
            <person name="Curtis N.E."/>
            <person name="Altenburger A."/>
            <person name="Shibata T."/>
            <person name="Feng M."/>
            <person name="Maeda T."/>
            <person name="Schwartz J.A."/>
            <person name="Shigenobu S."/>
            <person name="Lundholm N."/>
            <person name="Nishiyama T."/>
            <person name="Yang H."/>
            <person name="Hasebe M."/>
            <person name="Li S."/>
            <person name="Pierce S.K."/>
            <person name="Wang J."/>
        </authorList>
    </citation>
    <scope>NUCLEOTIDE SEQUENCE [LARGE SCALE GENOMIC DNA]</scope>
    <source>
        <strain evidence="1">EC2010</strain>
        <tissue evidence="1">Whole organism of an adult</tissue>
    </source>
</reference>
<organism evidence="1 2">
    <name type="scientific">Elysia chlorotica</name>
    <name type="common">Eastern emerald elysia</name>
    <name type="synonym">Sea slug</name>
    <dbReference type="NCBI Taxonomy" id="188477"/>
    <lineage>
        <taxon>Eukaryota</taxon>
        <taxon>Metazoa</taxon>
        <taxon>Spiralia</taxon>
        <taxon>Lophotrochozoa</taxon>
        <taxon>Mollusca</taxon>
        <taxon>Gastropoda</taxon>
        <taxon>Heterobranchia</taxon>
        <taxon>Euthyneura</taxon>
        <taxon>Panpulmonata</taxon>
        <taxon>Sacoglossa</taxon>
        <taxon>Placobranchoidea</taxon>
        <taxon>Plakobranchidae</taxon>
        <taxon>Elysia</taxon>
    </lineage>
</organism>